<dbReference type="InterPro" id="IPR008763">
    <property type="entry name" value="Peptidase_S55"/>
</dbReference>
<dbReference type="Pfam" id="PF05580">
    <property type="entry name" value="Peptidase_S55"/>
    <property type="match status" value="1"/>
</dbReference>
<evidence type="ECO:0000313" key="2">
    <source>
        <dbReference type="EMBL" id="NNF06682.1"/>
    </source>
</evidence>
<accession>A0A7Y2H2F5</accession>
<proteinExistence type="predicted"/>
<sequence>MGLLFGPSSALGFELDEKQFMPVDEIVPGMTGYGLSVFVGTKIDTFGVEILGVLPTAVPHGDIILARLSGHGLEKSGVIGGMSGSPVYVNGRVIGAVALGWSFSVEPIAGITPIKEMLSLSERSAGVSPAQAASPMSMSPDQWSDLWSAEGRDVFSVLLDSKQRAKRDLGPLATPLAVGGLGDEAAALLGDLTQPLGYQTMMSGSAGDAEPTGIPLKPGSALAVQLASGDASIAAVGTVTWVDGSSVYGFGHPMMGAGPTWLPMAEANILGTMARSSSSFKLGVSGASIGTLTHDYRAGVVGDLETEATTIPVTMNVRIGERTEAFHYEVVDAPGLTPALTGVLAMNTLESLGRPSGEATLSVRAGVSLVGGQSVEQTNLVAGFSPPLVLASRVARLVGLVHGNPASKVEIERVWVDAEVQEEIQASFLERIELEPGPYRPGGSVPLRIWFRNYRGENWFHDTQIEVPANAEAGTYELRAADGGQSARDDQDRAPGAFAGTSVDRVLQILSQEAPFDALVLRLLAAEANPVVGGRELPNLPGSLQQVVSTSLTSGRAGVAKKTIVSQKSERLGRLLIGNRSINVEVVGS</sequence>
<gene>
    <name evidence="2" type="ORF">HKN21_07975</name>
</gene>
<comment type="caution">
    <text evidence="2">The sequence shown here is derived from an EMBL/GenBank/DDBJ whole genome shotgun (WGS) entry which is preliminary data.</text>
</comment>
<name>A0A7Y2H2F5_UNCEI</name>
<feature type="domain" description="Peptidase S55" evidence="1">
    <location>
        <begin position="1"/>
        <end position="133"/>
    </location>
</feature>
<protein>
    <recommendedName>
        <fullName evidence="1">Peptidase S55 domain-containing protein</fullName>
    </recommendedName>
</protein>
<dbReference type="AlphaFoldDB" id="A0A7Y2H2F5"/>
<reference evidence="2 3" key="1">
    <citation type="submission" date="2020-03" db="EMBL/GenBank/DDBJ databases">
        <title>Metabolic flexibility allows generalist bacteria to become dominant in a frequently disturbed ecosystem.</title>
        <authorList>
            <person name="Chen Y.-J."/>
            <person name="Leung P.M."/>
            <person name="Bay S.K."/>
            <person name="Hugenholtz P."/>
            <person name="Kessler A.J."/>
            <person name="Shelley G."/>
            <person name="Waite D.W."/>
            <person name="Cook P.L."/>
            <person name="Greening C."/>
        </authorList>
    </citation>
    <scope>NUCLEOTIDE SEQUENCE [LARGE SCALE GENOMIC DNA]</scope>
    <source>
        <strain evidence="2">SS_bin_28</strain>
    </source>
</reference>
<dbReference type="PROSITE" id="PS51494">
    <property type="entry name" value="SPOIVB"/>
    <property type="match status" value="1"/>
</dbReference>
<evidence type="ECO:0000313" key="3">
    <source>
        <dbReference type="Proteomes" id="UP000547674"/>
    </source>
</evidence>
<organism evidence="2 3">
    <name type="scientific">Eiseniibacteriota bacterium</name>
    <dbReference type="NCBI Taxonomy" id="2212470"/>
    <lineage>
        <taxon>Bacteria</taxon>
        <taxon>Candidatus Eiseniibacteriota</taxon>
    </lineage>
</organism>
<dbReference type="Proteomes" id="UP000547674">
    <property type="component" value="Unassembled WGS sequence"/>
</dbReference>
<dbReference type="EMBL" id="JABDJR010000314">
    <property type="protein sequence ID" value="NNF06682.1"/>
    <property type="molecule type" value="Genomic_DNA"/>
</dbReference>
<evidence type="ECO:0000259" key="1">
    <source>
        <dbReference type="PROSITE" id="PS51494"/>
    </source>
</evidence>